<reference evidence="2" key="1">
    <citation type="journal article" date="2019" name="Plant Biotechnol. J.">
        <title>Genome sequencing of the Australian wild diploid species Gossypium australe highlights disease resistance and delayed gland morphogenesis.</title>
        <authorList>
            <person name="Cai Y."/>
            <person name="Cai X."/>
            <person name="Wang Q."/>
            <person name="Wang P."/>
            <person name="Zhang Y."/>
            <person name="Cai C."/>
            <person name="Xu Y."/>
            <person name="Wang K."/>
            <person name="Zhou Z."/>
            <person name="Wang C."/>
            <person name="Geng S."/>
            <person name="Li B."/>
            <person name="Dong Q."/>
            <person name="Hou Y."/>
            <person name="Wang H."/>
            <person name="Ai P."/>
            <person name="Liu Z."/>
            <person name="Yi F."/>
            <person name="Sun M."/>
            <person name="An G."/>
            <person name="Cheng J."/>
            <person name="Zhang Y."/>
            <person name="Shi Q."/>
            <person name="Xie Y."/>
            <person name="Shi X."/>
            <person name="Chang Y."/>
            <person name="Huang F."/>
            <person name="Chen Y."/>
            <person name="Hong S."/>
            <person name="Mi L."/>
            <person name="Sun Q."/>
            <person name="Zhang L."/>
            <person name="Zhou B."/>
            <person name="Peng R."/>
            <person name="Zhang X."/>
            <person name="Liu F."/>
        </authorList>
    </citation>
    <scope>NUCLEOTIDE SEQUENCE [LARGE SCALE GENOMIC DNA]</scope>
    <source>
        <strain evidence="2">cv. PA1801</strain>
    </source>
</reference>
<evidence type="ECO:0000313" key="2">
    <source>
        <dbReference type="Proteomes" id="UP000325315"/>
    </source>
</evidence>
<evidence type="ECO:0000313" key="1">
    <source>
        <dbReference type="EMBL" id="KAA3475349.1"/>
    </source>
</evidence>
<dbReference type="GO" id="GO:0003964">
    <property type="term" value="F:RNA-directed DNA polymerase activity"/>
    <property type="evidence" value="ECO:0007669"/>
    <property type="project" value="UniProtKB-KW"/>
</dbReference>
<dbReference type="Gene3D" id="3.60.10.10">
    <property type="entry name" value="Endonuclease/exonuclease/phosphatase"/>
    <property type="match status" value="1"/>
</dbReference>
<keyword evidence="1" id="KW-0808">Transferase</keyword>
<name>A0A5B6W0E9_9ROSI</name>
<keyword evidence="1" id="KW-0548">Nucleotidyltransferase</keyword>
<accession>A0A5B6W0E9</accession>
<sequence>MVNLILQKHKQLWEFLCIVARTVQDPGILAGDFNAILTSDEKNEGSRLVGRGCKLLYGFLFCNGLKDLGFKRPNFTWSRVHTRLYPRMLVLHLLKTKSDHRPILIEFGRRA</sequence>
<dbReference type="OrthoDB" id="1002598at2759"/>
<dbReference type="SUPFAM" id="SSF56219">
    <property type="entry name" value="DNase I-like"/>
    <property type="match status" value="1"/>
</dbReference>
<keyword evidence="2" id="KW-1185">Reference proteome</keyword>
<organism evidence="1 2">
    <name type="scientific">Gossypium australe</name>
    <dbReference type="NCBI Taxonomy" id="47621"/>
    <lineage>
        <taxon>Eukaryota</taxon>
        <taxon>Viridiplantae</taxon>
        <taxon>Streptophyta</taxon>
        <taxon>Embryophyta</taxon>
        <taxon>Tracheophyta</taxon>
        <taxon>Spermatophyta</taxon>
        <taxon>Magnoliopsida</taxon>
        <taxon>eudicotyledons</taxon>
        <taxon>Gunneridae</taxon>
        <taxon>Pentapetalae</taxon>
        <taxon>rosids</taxon>
        <taxon>malvids</taxon>
        <taxon>Malvales</taxon>
        <taxon>Malvaceae</taxon>
        <taxon>Malvoideae</taxon>
        <taxon>Gossypium</taxon>
    </lineage>
</organism>
<gene>
    <name evidence="1" type="ORF">EPI10_025540</name>
</gene>
<keyword evidence="1" id="KW-0695">RNA-directed DNA polymerase</keyword>
<dbReference type="InterPro" id="IPR036691">
    <property type="entry name" value="Endo/exonu/phosph_ase_sf"/>
</dbReference>
<proteinExistence type="predicted"/>
<dbReference type="EMBL" id="SMMG02000005">
    <property type="protein sequence ID" value="KAA3475349.1"/>
    <property type="molecule type" value="Genomic_DNA"/>
</dbReference>
<dbReference type="AlphaFoldDB" id="A0A5B6W0E9"/>
<protein>
    <submittedName>
        <fullName evidence="1">Reverse transcriptase</fullName>
    </submittedName>
</protein>
<dbReference type="Proteomes" id="UP000325315">
    <property type="component" value="Unassembled WGS sequence"/>
</dbReference>
<comment type="caution">
    <text evidence="1">The sequence shown here is derived from an EMBL/GenBank/DDBJ whole genome shotgun (WGS) entry which is preliminary data.</text>
</comment>